<evidence type="ECO:0000256" key="3">
    <source>
        <dbReference type="ARBA" id="ARBA00022694"/>
    </source>
</evidence>
<dbReference type="EMBL" id="MU004237">
    <property type="protein sequence ID" value="KAF2667793.1"/>
    <property type="molecule type" value="Genomic_DNA"/>
</dbReference>
<reference evidence="9" key="1">
    <citation type="journal article" date="2020" name="Stud. Mycol.">
        <title>101 Dothideomycetes genomes: a test case for predicting lifestyles and emergence of pathogens.</title>
        <authorList>
            <person name="Haridas S."/>
            <person name="Albert R."/>
            <person name="Binder M."/>
            <person name="Bloem J."/>
            <person name="Labutti K."/>
            <person name="Salamov A."/>
            <person name="Andreopoulos B."/>
            <person name="Baker S."/>
            <person name="Barry K."/>
            <person name="Bills G."/>
            <person name="Bluhm B."/>
            <person name="Cannon C."/>
            <person name="Castanera R."/>
            <person name="Culley D."/>
            <person name="Daum C."/>
            <person name="Ezra D."/>
            <person name="Gonzalez J."/>
            <person name="Henrissat B."/>
            <person name="Kuo A."/>
            <person name="Liang C."/>
            <person name="Lipzen A."/>
            <person name="Lutzoni F."/>
            <person name="Magnuson J."/>
            <person name="Mondo S."/>
            <person name="Nolan M."/>
            <person name="Ohm R."/>
            <person name="Pangilinan J."/>
            <person name="Park H.-J."/>
            <person name="Ramirez L."/>
            <person name="Alfaro M."/>
            <person name="Sun H."/>
            <person name="Tritt A."/>
            <person name="Yoshinaga Y."/>
            <person name="Zwiers L.-H."/>
            <person name="Turgeon B."/>
            <person name="Goodwin S."/>
            <person name="Spatafora J."/>
            <person name="Crous P."/>
            <person name="Grigoriev I."/>
        </authorList>
    </citation>
    <scope>NUCLEOTIDE SEQUENCE</scope>
    <source>
        <strain evidence="9">CBS 115976</strain>
    </source>
</reference>
<dbReference type="GO" id="GO:0032267">
    <property type="term" value="F:tRNA(Ile)-lysidine synthase activity"/>
    <property type="evidence" value="ECO:0007669"/>
    <property type="project" value="UniProtKB-EC"/>
</dbReference>
<keyword evidence="4" id="KW-0547">Nucleotide-binding</keyword>
<feature type="compositionally biased region" description="Basic and acidic residues" evidence="7">
    <location>
        <begin position="891"/>
        <end position="907"/>
    </location>
</feature>
<evidence type="ECO:0000256" key="2">
    <source>
        <dbReference type="ARBA" id="ARBA00022598"/>
    </source>
</evidence>
<accession>A0A6A6U918</accession>
<evidence type="ECO:0000256" key="5">
    <source>
        <dbReference type="ARBA" id="ARBA00022840"/>
    </source>
</evidence>
<dbReference type="PANTHER" id="PTHR43033">
    <property type="entry name" value="TRNA(ILE)-LYSIDINE SYNTHASE-RELATED"/>
    <property type="match status" value="1"/>
</dbReference>
<dbReference type="CDD" id="cd01992">
    <property type="entry name" value="TilS_N"/>
    <property type="match status" value="1"/>
</dbReference>
<feature type="region of interest" description="Disordered" evidence="7">
    <location>
        <begin position="789"/>
        <end position="907"/>
    </location>
</feature>
<proteinExistence type="predicted"/>
<keyword evidence="2" id="KW-0436">Ligase</keyword>
<name>A0A6A6U918_9PEZI</name>
<dbReference type="GO" id="GO:0005524">
    <property type="term" value="F:ATP binding"/>
    <property type="evidence" value="ECO:0007669"/>
    <property type="project" value="UniProtKB-KW"/>
</dbReference>
<evidence type="ECO:0000256" key="1">
    <source>
        <dbReference type="ARBA" id="ARBA00013267"/>
    </source>
</evidence>
<protein>
    <recommendedName>
        <fullName evidence="1">tRNA(Ile)-lysidine synthetase</fullName>
        <ecNumber evidence="1">6.3.4.19</ecNumber>
    </recommendedName>
</protein>
<keyword evidence="5" id="KW-0067">ATP-binding</keyword>
<evidence type="ECO:0000256" key="6">
    <source>
        <dbReference type="ARBA" id="ARBA00048539"/>
    </source>
</evidence>
<dbReference type="InterPro" id="IPR014729">
    <property type="entry name" value="Rossmann-like_a/b/a_fold"/>
</dbReference>
<dbReference type="AlphaFoldDB" id="A0A6A6U918"/>
<dbReference type="Proteomes" id="UP000799302">
    <property type="component" value="Unassembled WGS sequence"/>
</dbReference>
<evidence type="ECO:0000313" key="9">
    <source>
        <dbReference type="EMBL" id="KAF2667793.1"/>
    </source>
</evidence>
<evidence type="ECO:0000313" key="10">
    <source>
        <dbReference type="Proteomes" id="UP000799302"/>
    </source>
</evidence>
<evidence type="ECO:0000259" key="8">
    <source>
        <dbReference type="Pfam" id="PF01171"/>
    </source>
</evidence>
<dbReference type="PANTHER" id="PTHR43033:SF1">
    <property type="entry name" value="TRNA(ILE)-LYSIDINE SYNTHASE-RELATED"/>
    <property type="match status" value="1"/>
</dbReference>
<evidence type="ECO:0000256" key="7">
    <source>
        <dbReference type="SAM" id="MobiDB-lite"/>
    </source>
</evidence>
<evidence type="ECO:0000256" key="4">
    <source>
        <dbReference type="ARBA" id="ARBA00022741"/>
    </source>
</evidence>
<dbReference type="Pfam" id="PF01171">
    <property type="entry name" value="ATP_bind_3"/>
    <property type="match status" value="1"/>
</dbReference>
<feature type="compositionally biased region" description="Basic and acidic residues" evidence="7">
    <location>
        <begin position="863"/>
        <end position="876"/>
    </location>
</feature>
<dbReference type="InterPro" id="IPR012795">
    <property type="entry name" value="tRNA_Ile_lys_synt_N"/>
</dbReference>
<dbReference type="InterPro" id="IPR011063">
    <property type="entry name" value="TilS/TtcA_N"/>
</dbReference>
<dbReference type="InterPro" id="IPR012094">
    <property type="entry name" value="tRNA_Ile_lys_synt"/>
</dbReference>
<dbReference type="Gene3D" id="3.40.50.620">
    <property type="entry name" value="HUPs"/>
    <property type="match status" value="1"/>
</dbReference>
<comment type="catalytic activity">
    <reaction evidence="6">
        <text>cytidine(34) in tRNA(Ile2) + L-lysine + ATP = lysidine(34) in tRNA(Ile2) + AMP + diphosphate + H(+)</text>
        <dbReference type="Rhea" id="RHEA:43744"/>
        <dbReference type="Rhea" id="RHEA-COMP:10625"/>
        <dbReference type="Rhea" id="RHEA-COMP:10670"/>
        <dbReference type="ChEBI" id="CHEBI:15378"/>
        <dbReference type="ChEBI" id="CHEBI:30616"/>
        <dbReference type="ChEBI" id="CHEBI:32551"/>
        <dbReference type="ChEBI" id="CHEBI:33019"/>
        <dbReference type="ChEBI" id="CHEBI:82748"/>
        <dbReference type="ChEBI" id="CHEBI:83665"/>
        <dbReference type="ChEBI" id="CHEBI:456215"/>
        <dbReference type="EC" id="6.3.4.19"/>
    </reaction>
</comment>
<sequence length="907" mass="102734">MALAYLAHHHAPRSIQSKIIALVVDHQLRPESFQEAERVSKNLEFIGISSHILRLPHLKDEIKPDKSNLESRARDARFKALGIECARRGIRHLLLGHHKDDGYEMAIQRLSLSQRAEYQFSMSTGPTPIPVPRSEGYGLVSSGKPKDLDFLDFGQHTGIKGFEQGGVFILHPLLHLEKSQLVQLCRTKFIPWVEDPSNADATLTGRNAIRSIVATSDLPRALQRASMVKMITTIDELLQVYRAMAHDLFDICQLKFDPGLGLLYARLPTWKTIIDQCRANESRPLKNHSFLAALLLRKFVDIVSMNSTNSLQNIIPAVEYVYPRSSGFRIRISAVQTAGTHITWHYIRKTKIGQTLPWLSTEQTAKTVDLDSEIYFAFSRSGLASRWFSNPYTMRLAEDSKASSPVSGNHLMRRILPSVPNDNADSAELNFNPEIFDQKFWISVNSQHEEDDHVWIRPLLPEHLDQIRSLLAKRSAYLQGPSPTISAQSGPLSRTIREMDILGSKLEDLTRLAIPIIEYLPKSSIHDRNEPLIGHVLAFPTLGVRVVRNSDDMPQWAKNIEWVSRYKFVDWQSHFERLREIIILPKTNRSRYLWNRILLSRQPELRNLMIKGLADPSFDKAFIRTLTPSATSLPEEATGKPIAISTKSSASLGSAVKKSRTRSSGISKPPLRLELPDDSELLHGLAPSGISKLLAVKSRPVEKDARAVSKEQSEFGRLIRKTQYRNLEPTIPGQEEYSQERRRRSFLTIQSPDQDLRLRYTVIYNQSHSIGEERLVFQTEADEQRIAKENESQRELESLNASLQQPNSSTKAKPSVSGRRRNRQANKKLSAKDALMALEGGRENARSESAKVVAQRVGKVPKTRVETAGQDKDLDRVFQALSSTPRRKKQRPDVEAIRRLKEISSDS</sequence>
<dbReference type="SUPFAM" id="SSF52402">
    <property type="entry name" value="Adenine nucleotide alpha hydrolases-like"/>
    <property type="match status" value="1"/>
</dbReference>
<feature type="compositionally biased region" description="Basic and acidic residues" evidence="7">
    <location>
        <begin position="840"/>
        <end position="849"/>
    </location>
</feature>
<organism evidence="9 10">
    <name type="scientific">Microthyrium microscopicum</name>
    <dbReference type="NCBI Taxonomy" id="703497"/>
    <lineage>
        <taxon>Eukaryota</taxon>
        <taxon>Fungi</taxon>
        <taxon>Dikarya</taxon>
        <taxon>Ascomycota</taxon>
        <taxon>Pezizomycotina</taxon>
        <taxon>Dothideomycetes</taxon>
        <taxon>Dothideomycetes incertae sedis</taxon>
        <taxon>Microthyriales</taxon>
        <taxon>Microthyriaceae</taxon>
        <taxon>Microthyrium</taxon>
    </lineage>
</organism>
<dbReference type="OrthoDB" id="434144at2759"/>
<keyword evidence="10" id="KW-1185">Reference proteome</keyword>
<keyword evidence="3" id="KW-0819">tRNA processing</keyword>
<feature type="domain" description="tRNA(Ile)-lysidine/2-thiocytidine synthase N-terminal" evidence="8">
    <location>
        <begin position="1"/>
        <end position="211"/>
    </location>
</feature>
<gene>
    <name evidence="9" type="ORF">BT63DRAFT_441360</name>
</gene>
<feature type="region of interest" description="Disordered" evidence="7">
    <location>
        <begin position="725"/>
        <end position="748"/>
    </location>
</feature>
<dbReference type="EC" id="6.3.4.19" evidence="1"/>
<dbReference type="GO" id="GO:0008033">
    <property type="term" value="P:tRNA processing"/>
    <property type="evidence" value="ECO:0007669"/>
    <property type="project" value="UniProtKB-KW"/>
</dbReference>
<feature type="compositionally biased region" description="Polar residues" evidence="7">
    <location>
        <begin position="799"/>
        <end position="812"/>
    </location>
</feature>